<dbReference type="EMBL" id="CAJGYM010000021">
    <property type="protein sequence ID" value="CAD6191451.1"/>
    <property type="molecule type" value="Genomic_DNA"/>
</dbReference>
<protein>
    <submittedName>
        <fullName evidence="2">Uncharacterized protein</fullName>
    </submittedName>
</protein>
<feature type="transmembrane region" description="Helical" evidence="1">
    <location>
        <begin position="70"/>
        <end position="89"/>
    </location>
</feature>
<accession>A0A8S1H9Q5</accession>
<keyword evidence="1" id="KW-1133">Transmembrane helix</keyword>
<evidence type="ECO:0000313" key="2">
    <source>
        <dbReference type="EMBL" id="CAD6191451.1"/>
    </source>
</evidence>
<dbReference type="AlphaFoldDB" id="A0A8S1H9Q5"/>
<sequence length="136" mass="15468">MSKIAPDAAFIAVPANGGGNPLATKRQVPSWKYQLRPSRILLVVLLTIFIRSMLEIAYGDTLHLQPSFCIFIFTFVFFFTGIGEQLGSFQATPEEQEEMRNREPTFFESNLLQIATSFLFLFYNLVLYLGLDELFA</sequence>
<organism evidence="2 3">
    <name type="scientific">Caenorhabditis auriculariae</name>
    <dbReference type="NCBI Taxonomy" id="2777116"/>
    <lineage>
        <taxon>Eukaryota</taxon>
        <taxon>Metazoa</taxon>
        <taxon>Ecdysozoa</taxon>
        <taxon>Nematoda</taxon>
        <taxon>Chromadorea</taxon>
        <taxon>Rhabditida</taxon>
        <taxon>Rhabditina</taxon>
        <taxon>Rhabditomorpha</taxon>
        <taxon>Rhabditoidea</taxon>
        <taxon>Rhabditidae</taxon>
        <taxon>Peloderinae</taxon>
        <taxon>Caenorhabditis</taxon>
    </lineage>
</organism>
<proteinExistence type="predicted"/>
<evidence type="ECO:0000313" key="3">
    <source>
        <dbReference type="Proteomes" id="UP000835052"/>
    </source>
</evidence>
<dbReference type="Proteomes" id="UP000835052">
    <property type="component" value="Unassembled WGS sequence"/>
</dbReference>
<name>A0A8S1H9Q5_9PELO</name>
<keyword evidence="1" id="KW-0812">Transmembrane</keyword>
<evidence type="ECO:0000256" key="1">
    <source>
        <dbReference type="SAM" id="Phobius"/>
    </source>
</evidence>
<feature type="transmembrane region" description="Helical" evidence="1">
    <location>
        <begin position="110"/>
        <end position="131"/>
    </location>
</feature>
<feature type="transmembrane region" description="Helical" evidence="1">
    <location>
        <begin position="40"/>
        <end position="58"/>
    </location>
</feature>
<comment type="caution">
    <text evidence="2">The sequence shown here is derived from an EMBL/GenBank/DDBJ whole genome shotgun (WGS) entry which is preliminary data.</text>
</comment>
<gene>
    <name evidence="2" type="ORF">CAUJ_LOCUS7370</name>
</gene>
<keyword evidence="3" id="KW-1185">Reference proteome</keyword>
<reference evidence="2" key="1">
    <citation type="submission" date="2020-10" db="EMBL/GenBank/DDBJ databases">
        <authorList>
            <person name="Kikuchi T."/>
        </authorList>
    </citation>
    <scope>NUCLEOTIDE SEQUENCE</scope>
    <source>
        <strain evidence="2">NKZ352</strain>
    </source>
</reference>
<keyword evidence="1" id="KW-0472">Membrane</keyword>